<feature type="transmembrane region" description="Helical" evidence="1">
    <location>
        <begin position="41"/>
        <end position="69"/>
    </location>
</feature>
<keyword evidence="1" id="KW-1133">Transmembrane helix</keyword>
<gene>
    <name evidence="2" type="ORF">ERS852568_02588</name>
</gene>
<protein>
    <submittedName>
        <fullName evidence="2">C_GCAxxG_C_C family probable redox protein</fullName>
    </submittedName>
</protein>
<evidence type="ECO:0000313" key="2">
    <source>
        <dbReference type="EMBL" id="CUQ27142.1"/>
    </source>
</evidence>
<dbReference type="Proteomes" id="UP000095563">
    <property type="component" value="Unassembled WGS sequence"/>
</dbReference>
<dbReference type="EMBL" id="CZBO01000006">
    <property type="protein sequence ID" value="CUQ27142.1"/>
    <property type="molecule type" value="Genomic_DNA"/>
</dbReference>
<dbReference type="NCBIfam" id="TIGR01909">
    <property type="entry name" value="C_GCAxxG_C_C"/>
    <property type="match status" value="1"/>
</dbReference>
<organism evidence="2 3">
    <name type="scientific">Clostridium baratii</name>
    <dbReference type="NCBI Taxonomy" id="1561"/>
    <lineage>
        <taxon>Bacteria</taxon>
        <taxon>Bacillati</taxon>
        <taxon>Bacillota</taxon>
        <taxon>Clostridia</taxon>
        <taxon>Eubacteriales</taxon>
        <taxon>Clostridiaceae</taxon>
        <taxon>Clostridium</taxon>
    </lineage>
</organism>
<evidence type="ECO:0000313" key="3">
    <source>
        <dbReference type="Proteomes" id="UP000095563"/>
    </source>
</evidence>
<keyword evidence="1" id="KW-0472">Membrane</keyword>
<dbReference type="RefSeq" id="WP_055208488.1">
    <property type="nucleotide sequence ID" value="NZ_CZBO01000006.1"/>
</dbReference>
<dbReference type="AlphaFoldDB" id="A0A174UXZ5"/>
<evidence type="ECO:0000256" key="1">
    <source>
        <dbReference type="SAM" id="Phobius"/>
    </source>
</evidence>
<sequence length="147" mass="16740">MLIDKAIKLWDKKYDLNCAECILYAANEEYNLWLSKESLKIMSAFGGGMGIGSTCGAATGALAVIGIMFTNDRGHESPIVRQLSVEFMERFNEKFGSLDCRDIKINQIPGEKTCTDMIRTSANILEEIIRERKDYIKYNREGEKQWI</sequence>
<name>A0A174UXZ5_9CLOT</name>
<proteinExistence type="predicted"/>
<dbReference type="Pfam" id="PF09719">
    <property type="entry name" value="C_GCAxxG_C_C"/>
    <property type="match status" value="1"/>
</dbReference>
<keyword evidence="1" id="KW-0812">Transmembrane</keyword>
<reference evidence="2 3" key="1">
    <citation type="submission" date="2015-09" db="EMBL/GenBank/DDBJ databases">
        <authorList>
            <consortium name="Pathogen Informatics"/>
        </authorList>
    </citation>
    <scope>NUCLEOTIDE SEQUENCE [LARGE SCALE GENOMIC DNA]</scope>
    <source>
        <strain evidence="2 3">2789STDY5834956</strain>
    </source>
</reference>
<accession>A0A174UXZ5</accession>
<dbReference type="InterPro" id="IPR010181">
    <property type="entry name" value="CGCAxxGCC_motif"/>
</dbReference>